<dbReference type="SUPFAM" id="SSF46565">
    <property type="entry name" value="Chaperone J-domain"/>
    <property type="match status" value="1"/>
</dbReference>
<reference evidence="4" key="1">
    <citation type="journal article" date="2015" name="Genome Announc.">
        <title>Draft Genome Sequence of Tolypothrix boutellei Strain VB521301.</title>
        <authorList>
            <person name="Chandrababunaidu M.M."/>
            <person name="Singh D."/>
            <person name="Sen D."/>
            <person name="Bhan S."/>
            <person name="Das S."/>
            <person name="Gupta A."/>
            <person name="Adhikary S.P."/>
            <person name="Tripathy S."/>
        </authorList>
    </citation>
    <scope>NUCLEOTIDE SEQUENCE</scope>
    <source>
        <strain evidence="4">VB521301</strain>
    </source>
</reference>
<dbReference type="GO" id="GO:0051082">
    <property type="term" value="F:unfolded protein binding"/>
    <property type="evidence" value="ECO:0007669"/>
    <property type="project" value="InterPro"/>
</dbReference>
<dbReference type="PROSITE" id="PS50076">
    <property type="entry name" value="DNAJ_2"/>
    <property type="match status" value="1"/>
</dbReference>
<comment type="caution">
    <text evidence="4">The sequence shown here is derived from an EMBL/GenBank/DDBJ whole genome shotgun (WGS) entry which is preliminary data.</text>
</comment>
<dbReference type="PANTHER" id="PTHR43096:SF52">
    <property type="entry name" value="DNAJ HOMOLOG 1, MITOCHONDRIAL-RELATED"/>
    <property type="match status" value="1"/>
</dbReference>
<dbReference type="GO" id="GO:0005737">
    <property type="term" value="C:cytoplasm"/>
    <property type="evidence" value="ECO:0007669"/>
    <property type="project" value="TreeGrafter"/>
</dbReference>
<name>A0A0C1QM20_9CYAN</name>
<dbReference type="Proteomes" id="UP000029738">
    <property type="component" value="Unassembled WGS sequence"/>
</dbReference>
<dbReference type="PRINTS" id="PR00625">
    <property type="entry name" value="JDOMAIN"/>
</dbReference>
<dbReference type="AlphaFoldDB" id="A0A0C1QM20"/>
<dbReference type="InterPro" id="IPR002939">
    <property type="entry name" value="DnaJ_C"/>
</dbReference>
<sequence length="335" mass="37482">MVAATDFKDYYEILGVSKNATPEDIKKAYRKLARKYHPDLNPNDKQAEARFKEINEANEVLSDPEKRQKYDQYGQYWQQAAAGAPPPRGAGTQGYDFSQYGNFNDFIDELLGGLGRSGGRTKQRTANYRTTRRPEGFREYADFGYGEDPFGRFTDVPAQDTEAAIALTFSEAFHGTQKRLQIDGETITVRIPPGVKPGSRIRVKGKGQISPFNQQRGDLYLSIELLPHPFFKFEGDNLACEVPVSPEEAVLGAQIDVPTPDGKVTMTIPAGVDSGQALRLRGKGWRDPKGNRTALIVRLKIVTPKDLSPKERECYEKLRQVSSFNSRQGLTEVQL</sequence>
<accession>A0A0C1QM20</accession>
<dbReference type="EMBL" id="JHEG02000059">
    <property type="protein sequence ID" value="KIE06544.1"/>
    <property type="molecule type" value="Genomic_DNA"/>
</dbReference>
<evidence type="ECO:0000313" key="3">
    <source>
        <dbReference type="EMBL" id="KAF3890146.1"/>
    </source>
</evidence>
<keyword evidence="1" id="KW-0143">Chaperone</keyword>
<dbReference type="InterPro" id="IPR018253">
    <property type="entry name" value="DnaJ_domain_CS"/>
</dbReference>
<protein>
    <submittedName>
        <fullName evidence="3">DnaJ domain-containing protein</fullName>
    </submittedName>
    <submittedName>
        <fullName evidence="4">Molecular chaperone DnaJ</fullName>
    </submittedName>
</protein>
<evidence type="ECO:0000256" key="1">
    <source>
        <dbReference type="ARBA" id="ARBA00023186"/>
    </source>
</evidence>
<gene>
    <name evidence="4" type="ORF">DA73_0234825</name>
    <name evidence="3" type="ORF">DA73_0400035350</name>
</gene>
<dbReference type="Gene3D" id="1.10.287.110">
    <property type="entry name" value="DnaJ domain"/>
    <property type="match status" value="1"/>
</dbReference>
<dbReference type="PANTHER" id="PTHR43096">
    <property type="entry name" value="DNAJ HOMOLOG 1, MITOCHONDRIAL-RELATED"/>
    <property type="match status" value="1"/>
</dbReference>
<dbReference type="InterPro" id="IPR008971">
    <property type="entry name" value="HSP40/DnaJ_pept-bd"/>
</dbReference>
<dbReference type="RefSeq" id="WP_038092436.1">
    <property type="nucleotide sequence ID" value="NZ_JHEG04000001.1"/>
</dbReference>
<organism evidence="4">
    <name type="scientific">Tolypothrix bouteillei VB521301</name>
    <dbReference type="NCBI Taxonomy" id="1479485"/>
    <lineage>
        <taxon>Bacteria</taxon>
        <taxon>Bacillati</taxon>
        <taxon>Cyanobacteriota</taxon>
        <taxon>Cyanophyceae</taxon>
        <taxon>Nostocales</taxon>
        <taxon>Tolypothrichaceae</taxon>
        <taxon>Tolypothrix</taxon>
    </lineage>
</organism>
<dbReference type="CDD" id="cd10747">
    <property type="entry name" value="DnaJ_C"/>
    <property type="match status" value="1"/>
</dbReference>
<feature type="domain" description="J" evidence="2">
    <location>
        <begin position="9"/>
        <end position="74"/>
    </location>
</feature>
<dbReference type="FunFam" id="1.10.287.110:FF:000067">
    <property type="entry name" value="Chaperone DnaJ domain protein"/>
    <property type="match status" value="1"/>
</dbReference>
<dbReference type="OrthoDB" id="9779889at2"/>
<reference evidence="3" key="2">
    <citation type="submission" date="2019-11" db="EMBL/GenBank/DDBJ databases">
        <title>Improved Assembly of Tolypothrix boutellei genome.</title>
        <authorList>
            <person name="Sarangi A.N."/>
            <person name="Mukherjee M."/>
            <person name="Ghosh S."/>
            <person name="Singh D."/>
            <person name="Das A."/>
            <person name="Kant S."/>
            <person name="Prusty A."/>
            <person name="Tripathy S."/>
        </authorList>
    </citation>
    <scope>NUCLEOTIDE SEQUENCE</scope>
    <source>
        <strain evidence="3">VB521301</strain>
    </source>
</reference>
<evidence type="ECO:0000313" key="5">
    <source>
        <dbReference type="Proteomes" id="UP000029738"/>
    </source>
</evidence>
<evidence type="ECO:0000259" key="2">
    <source>
        <dbReference type="PROSITE" id="PS50076"/>
    </source>
</evidence>
<dbReference type="EMBL" id="JHEG04000001">
    <property type="protein sequence ID" value="KAF3890146.1"/>
    <property type="molecule type" value="Genomic_DNA"/>
</dbReference>
<keyword evidence="5" id="KW-1185">Reference proteome</keyword>
<proteinExistence type="predicted"/>
<dbReference type="FunFam" id="2.60.260.20:FF:000013">
    <property type="entry name" value="DnaJ subfamily B member 11"/>
    <property type="match status" value="1"/>
</dbReference>
<dbReference type="Pfam" id="PF00226">
    <property type="entry name" value="DnaJ"/>
    <property type="match status" value="1"/>
</dbReference>
<dbReference type="Pfam" id="PF01556">
    <property type="entry name" value="DnaJ_C"/>
    <property type="match status" value="1"/>
</dbReference>
<dbReference type="PROSITE" id="PS00636">
    <property type="entry name" value="DNAJ_1"/>
    <property type="match status" value="1"/>
</dbReference>
<dbReference type="InterPro" id="IPR036869">
    <property type="entry name" value="J_dom_sf"/>
</dbReference>
<dbReference type="CDD" id="cd06257">
    <property type="entry name" value="DnaJ"/>
    <property type="match status" value="1"/>
</dbReference>
<dbReference type="STRING" id="1479485.DA73_0234825"/>
<dbReference type="GO" id="GO:0042026">
    <property type="term" value="P:protein refolding"/>
    <property type="evidence" value="ECO:0007669"/>
    <property type="project" value="TreeGrafter"/>
</dbReference>
<dbReference type="SMART" id="SM00271">
    <property type="entry name" value="DnaJ"/>
    <property type="match status" value="1"/>
</dbReference>
<dbReference type="SUPFAM" id="SSF49493">
    <property type="entry name" value="HSP40/DnaJ peptide-binding domain"/>
    <property type="match status" value="2"/>
</dbReference>
<dbReference type="InterPro" id="IPR001623">
    <property type="entry name" value="DnaJ_domain"/>
</dbReference>
<dbReference type="Gene3D" id="2.60.260.20">
    <property type="entry name" value="Urease metallochaperone UreE, N-terminal domain"/>
    <property type="match status" value="2"/>
</dbReference>
<evidence type="ECO:0000313" key="4">
    <source>
        <dbReference type="EMBL" id="KIE06544.1"/>
    </source>
</evidence>